<organism evidence="1 2">
    <name type="scientific">Knoellia subterranea KCTC 19937</name>
    <dbReference type="NCBI Taxonomy" id="1385521"/>
    <lineage>
        <taxon>Bacteria</taxon>
        <taxon>Bacillati</taxon>
        <taxon>Actinomycetota</taxon>
        <taxon>Actinomycetes</taxon>
        <taxon>Micrococcales</taxon>
        <taxon>Intrasporangiaceae</taxon>
        <taxon>Knoellia</taxon>
    </lineage>
</organism>
<dbReference type="eggNOG" id="COG2761">
    <property type="taxonomic scope" value="Bacteria"/>
</dbReference>
<name>A0A0A0JPC3_9MICO</name>
<dbReference type="InterPro" id="IPR053977">
    <property type="entry name" value="Rv2466c-like"/>
</dbReference>
<dbReference type="OrthoDB" id="4125991at2"/>
<dbReference type="SUPFAM" id="SSF52833">
    <property type="entry name" value="Thioredoxin-like"/>
    <property type="match status" value="1"/>
</dbReference>
<protein>
    <submittedName>
        <fullName evidence="1">DSBA oxidoreductase</fullName>
    </submittedName>
</protein>
<dbReference type="Gene3D" id="3.40.30.10">
    <property type="entry name" value="Glutaredoxin"/>
    <property type="match status" value="1"/>
</dbReference>
<keyword evidence="2" id="KW-1185">Reference proteome</keyword>
<evidence type="ECO:0000313" key="1">
    <source>
        <dbReference type="EMBL" id="KGN37451.1"/>
    </source>
</evidence>
<dbReference type="InterPro" id="IPR036249">
    <property type="entry name" value="Thioredoxin-like_sf"/>
</dbReference>
<proteinExistence type="predicted"/>
<dbReference type="EMBL" id="AVPK01000005">
    <property type="protein sequence ID" value="KGN37451.1"/>
    <property type="molecule type" value="Genomic_DNA"/>
</dbReference>
<dbReference type="AlphaFoldDB" id="A0A0A0JPC3"/>
<accession>A0A0A0JPC3</accession>
<sequence length="212" mass="23501">MRDLDALSEAVVDLWFDPVCPYSWTAQRWLAEVAACTPIVVHHHVMSLYFVNERRTDVDPGYRRNVELTRGPSRAAIAVVQRFGEAALGGFYDAFGQRNFAGQRFPTPAEQHHSVRAALAEMGLPADLEDAMDTDAHDTALRLSHDTGFTLVGGDVGTPITRVDGRAFFGPILNAIPRGAQALDVFEGMRRLAAFPEFFELKRTRLSPPVFT</sequence>
<reference evidence="1 2" key="1">
    <citation type="submission" date="2013-08" db="EMBL/GenBank/DDBJ databases">
        <title>The genome sequence of Knoellia subterranea.</title>
        <authorList>
            <person name="Zhu W."/>
            <person name="Wang G."/>
        </authorList>
    </citation>
    <scope>NUCLEOTIDE SEQUENCE [LARGE SCALE GENOMIC DNA]</scope>
    <source>
        <strain evidence="1 2">KCTC 19937</strain>
    </source>
</reference>
<gene>
    <name evidence="1" type="ORF">N803_13745</name>
</gene>
<dbReference type="RefSeq" id="WP_035904819.1">
    <property type="nucleotide sequence ID" value="NZ_AVPK01000005.1"/>
</dbReference>
<dbReference type="STRING" id="1385521.N803_13745"/>
<comment type="caution">
    <text evidence="1">The sequence shown here is derived from an EMBL/GenBank/DDBJ whole genome shotgun (WGS) entry which is preliminary data.</text>
</comment>
<evidence type="ECO:0000313" key="2">
    <source>
        <dbReference type="Proteomes" id="UP000030011"/>
    </source>
</evidence>
<dbReference type="Proteomes" id="UP000030011">
    <property type="component" value="Unassembled WGS sequence"/>
</dbReference>
<dbReference type="Pfam" id="PF22234">
    <property type="entry name" value="Rv2466c-like"/>
    <property type="match status" value="1"/>
</dbReference>